<dbReference type="Proteomes" id="UP000001444">
    <property type="component" value="Chromosome"/>
</dbReference>
<dbReference type="KEGG" id="scb:SCAB_65131"/>
<keyword evidence="3" id="KW-1185">Reference proteome</keyword>
<gene>
    <name evidence="2" type="ordered locus">SCAB_65131</name>
</gene>
<dbReference type="InterPro" id="IPR001387">
    <property type="entry name" value="Cro/C1-type_HTH"/>
</dbReference>
<name>C9ZFM6_STRSW</name>
<evidence type="ECO:0000313" key="3">
    <source>
        <dbReference type="Proteomes" id="UP000001444"/>
    </source>
</evidence>
<dbReference type="HOGENOM" id="CLU_068884_0_0_11"/>
<reference evidence="2 3" key="1">
    <citation type="journal article" date="2010" name="Mol. Plant Microbe Interact.">
        <title>Streptomyces scabies 87-22 contains a coronafacic acid-like biosynthetic cluster that contributes to plant-microbe interactions.</title>
        <authorList>
            <person name="Bignell D.R."/>
            <person name="Seipke R.F."/>
            <person name="Huguet-Tapia J.C."/>
            <person name="Chambers A.H."/>
            <person name="Parry R.J."/>
            <person name="Loria R."/>
        </authorList>
    </citation>
    <scope>NUCLEOTIDE SEQUENCE [LARGE SCALE GENOMIC DNA]</scope>
    <source>
        <strain evidence="2 3">87.22</strain>
    </source>
</reference>
<evidence type="ECO:0000259" key="1">
    <source>
        <dbReference type="PROSITE" id="PS50943"/>
    </source>
</evidence>
<dbReference type="EMBL" id="FN554889">
    <property type="protein sequence ID" value="CBG73516.1"/>
    <property type="molecule type" value="Genomic_DNA"/>
</dbReference>
<feature type="domain" description="HTH cro/C1-type" evidence="1">
    <location>
        <begin position="1"/>
        <end position="35"/>
    </location>
</feature>
<dbReference type="PROSITE" id="PS50943">
    <property type="entry name" value="HTH_CROC1"/>
    <property type="match status" value="1"/>
</dbReference>
<protein>
    <recommendedName>
        <fullName evidence="1">HTH cro/C1-type domain-containing protein</fullName>
    </recommendedName>
</protein>
<sequence>MPQPHISAIESGRRRVTSAELMARITEGLQVPDELTGINARPDLTGWSPPAELRDRIAHAHATGRTDLRTAEWIGRVLVEYRRAEDEVGGRALWTTVRSQLDSITGMLPDASGRAADRLLLLAAEHAHWLSWVSWQADKPGPALSWLDLAGGWAVDGGHADMSSWVNRVRAYYSLHRGDPVRALRTAEEARVTAQALSPAAASVAAHQAAMAAAALSERDTAARLADEARAFAGMVPNVEDRPGWLYWLTPVRAQLQEADTAYACREWERAADGFREALPQLVGFPRDHEHYSARLEEAERRS</sequence>
<dbReference type="AlphaFoldDB" id="C9ZFM6"/>
<evidence type="ECO:0000313" key="2">
    <source>
        <dbReference type="EMBL" id="CBG73516.1"/>
    </source>
</evidence>
<organism evidence="2 3">
    <name type="scientific">Streptomyces scabiei (strain 87.22)</name>
    <dbReference type="NCBI Taxonomy" id="680198"/>
    <lineage>
        <taxon>Bacteria</taxon>
        <taxon>Bacillati</taxon>
        <taxon>Actinomycetota</taxon>
        <taxon>Actinomycetes</taxon>
        <taxon>Kitasatosporales</taxon>
        <taxon>Streptomycetaceae</taxon>
        <taxon>Streptomyces</taxon>
    </lineage>
</organism>
<accession>C9ZFM6</accession>
<dbReference type="eggNOG" id="COG0457">
    <property type="taxonomic scope" value="Bacteria"/>
</dbReference>
<proteinExistence type="predicted"/>